<name>A0A2A6CPV1_PRIPA</name>
<evidence type="ECO:0000313" key="1">
    <source>
        <dbReference type="EnsemblMetazoa" id="PPA41046.1"/>
    </source>
</evidence>
<dbReference type="Proteomes" id="UP000005239">
    <property type="component" value="Unassembled WGS sequence"/>
</dbReference>
<organism evidence="1 2">
    <name type="scientific">Pristionchus pacificus</name>
    <name type="common">Parasitic nematode worm</name>
    <dbReference type="NCBI Taxonomy" id="54126"/>
    <lineage>
        <taxon>Eukaryota</taxon>
        <taxon>Metazoa</taxon>
        <taxon>Ecdysozoa</taxon>
        <taxon>Nematoda</taxon>
        <taxon>Chromadorea</taxon>
        <taxon>Rhabditida</taxon>
        <taxon>Rhabditina</taxon>
        <taxon>Diplogasteromorpha</taxon>
        <taxon>Diplogasteroidea</taxon>
        <taxon>Neodiplogasteridae</taxon>
        <taxon>Pristionchus</taxon>
    </lineage>
</organism>
<sequence>MPAGLLRFPTIVFGKISNFMDNKSILELRQVCKATDKSLSAVAPTQPTVLQLEISKDLEGKSQLYLFFSRKLILWKLCLISVFRRLTIDPTTAMSQEHLTALCISLGWSDLKKFVVSAKYMLTADNIAIGLNKSSITNDMELEVIELYAELLQGKKLQSVSVTYPLTEHSQMKAWASFNKKVNSETALFQFEKLDKVSARCLIELSNNIDAITVSFRDHNSTTTHNIQSIIVEMLSRKCVKICIYSSPPFTLDNIEKLLQFANRCDKKIEISTNTPDENLPNFRYQIGVYEALISDGQLSITNFSQRIWLIEDFSSAVSRMHTIRALSLALLAAATLPQGCDEDAGARHPRHALHSRYRLSTMQEVPRNSRDPFRYGSKVITQHGRMLGTIARMREDGCSDCTGIQFQYNGGIRFTTPTNGKVIIPITCNADGTAWILDDSTITGAIQCTT</sequence>
<dbReference type="AlphaFoldDB" id="A0A2A6CPV1"/>
<accession>A0A8R1V066</accession>
<dbReference type="EnsemblMetazoa" id="PPA41046.1">
    <property type="protein sequence ID" value="PPA41046.1"/>
    <property type="gene ID" value="WBGene00279415"/>
</dbReference>
<keyword evidence="2" id="KW-1185">Reference proteome</keyword>
<accession>A0A2A6CPV1</accession>
<gene>
    <name evidence="1" type="primary">WBGene00279415</name>
</gene>
<reference evidence="2" key="1">
    <citation type="journal article" date="2008" name="Nat. Genet.">
        <title>The Pristionchus pacificus genome provides a unique perspective on nematode lifestyle and parasitism.</title>
        <authorList>
            <person name="Dieterich C."/>
            <person name="Clifton S.W."/>
            <person name="Schuster L.N."/>
            <person name="Chinwalla A."/>
            <person name="Delehaunty K."/>
            <person name="Dinkelacker I."/>
            <person name="Fulton L."/>
            <person name="Fulton R."/>
            <person name="Godfrey J."/>
            <person name="Minx P."/>
            <person name="Mitreva M."/>
            <person name="Roeseler W."/>
            <person name="Tian H."/>
            <person name="Witte H."/>
            <person name="Yang S.P."/>
            <person name="Wilson R.K."/>
            <person name="Sommer R.J."/>
        </authorList>
    </citation>
    <scope>NUCLEOTIDE SEQUENCE [LARGE SCALE GENOMIC DNA]</scope>
    <source>
        <strain evidence="2">PS312</strain>
    </source>
</reference>
<proteinExistence type="predicted"/>
<evidence type="ECO:0000313" key="2">
    <source>
        <dbReference type="Proteomes" id="UP000005239"/>
    </source>
</evidence>
<protein>
    <submittedName>
        <fullName evidence="1">Uncharacterized protein</fullName>
    </submittedName>
</protein>
<reference evidence="1" key="2">
    <citation type="submission" date="2022-06" db="UniProtKB">
        <authorList>
            <consortium name="EnsemblMetazoa"/>
        </authorList>
    </citation>
    <scope>IDENTIFICATION</scope>
    <source>
        <strain evidence="1">PS312</strain>
    </source>
</reference>